<keyword evidence="1" id="KW-1133">Transmembrane helix</keyword>
<gene>
    <name evidence="2" type="ORF">HMPREF9726_00740</name>
</gene>
<protein>
    <submittedName>
        <fullName evidence="2">Uncharacterized protein</fullName>
    </submittedName>
</protein>
<name>A0A0E2E6E2_TREDN</name>
<evidence type="ECO:0000313" key="2">
    <source>
        <dbReference type="EMBL" id="EMB34974.1"/>
    </source>
</evidence>
<organism evidence="2">
    <name type="scientific">Treponema denticola H-22</name>
    <dbReference type="NCBI Taxonomy" id="999432"/>
    <lineage>
        <taxon>Bacteria</taxon>
        <taxon>Pseudomonadati</taxon>
        <taxon>Spirochaetota</taxon>
        <taxon>Spirochaetia</taxon>
        <taxon>Spirochaetales</taxon>
        <taxon>Treponemataceae</taxon>
        <taxon>Treponema</taxon>
    </lineage>
</organism>
<feature type="transmembrane region" description="Helical" evidence="1">
    <location>
        <begin position="48"/>
        <end position="71"/>
    </location>
</feature>
<dbReference type="HOGENOM" id="CLU_2721088_0_0_12"/>
<comment type="caution">
    <text evidence="2">The sequence shown here is derived from an EMBL/GenBank/DDBJ whole genome shotgun (WGS) entry which is preliminary data.</text>
</comment>
<dbReference type="AlphaFoldDB" id="A0A0E2E6E2"/>
<accession>A0A0E2E6E2</accession>
<dbReference type="EMBL" id="AGDV01000006">
    <property type="protein sequence ID" value="EMB34974.1"/>
    <property type="molecule type" value="Genomic_DNA"/>
</dbReference>
<dbReference type="Proteomes" id="UP000011705">
    <property type="component" value="Chromosome"/>
</dbReference>
<reference evidence="2" key="1">
    <citation type="submission" date="2012-01" db="EMBL/GenBank/DDBJ databases">
        <title>The Genome Sequence of Treponema denticola H-22.</title>
        <authorList>
            <consortium name="The Broad Institute Genome Sequencing Platform"/>
            <person name="Earl A."/>
            <person name="Ward D."/>
            <person name="Feldgarden M."/>
            <person name="Gevers D."/>
            <person name="Blanton J.M."/>
            <person name="Fenno C.J."/>
            <person name="Baranova O.V."/>
            <person name="Mathney J."/>
            <person name="Dewhirst F.E."/>
            <person name="Izard J."/>
            <person name="Young S.K."/>
            <person name="Zeng Q."/>
            <person name="Gargeya S."/>
            <person name="Fitzgerald M."/>
            <person name="Haas B."/>
            <person name="Abouelleil A."/>
            <person name="Alvarado L."/>
            <person name="Arachchi H.M."/>
            <person name="Berlin A."/>
            <person name="Chapman S.B."/>
            <person name="Gearin G."/>
            <person name="Goldberg J."/>
            <person name="Griggs A."/>
            <person name="Gujja S."/>
            <person name="Hansen M."/>
            <person name="Heiman D."/>
            <person name="Howarth C."/>
            <person name="Larimer J."/>
            <person name="Lui A."/>
            <person name="MacDonald P.J.P."/>
            <person name="McCowen C."/>
            <person name="Montmayeur A."/>
            <person name="Murphy C."/>
            <person name="Neiman D."/>
            <person name="Pearson M."/>
            <person name="Priest M."/>
            <person name="Roberts A."/>
            <person name="Saif S."/>
            <person name="Shea T."/>
            <person name="Sisk P."/>
            <person name="Stolte C."/>
            <person name="Sykes S."/>
            <person name="Wortman J."/>
            <person name="Nusbaum C."/>
            <person name="Birren B."/>
        </authorList>
    </citation>
    <scope>NUCLEOTIDE SEQUENCE [LARGE SCALE GENOMIC DNA]</scope>
    <source>
        <strain evidence="2">H-22</strain>
    </source>
</reference>
<proteinExistence type="predicted"/>
<evidence type="ECO:0000256" key="1">
    <source>
        <dbReference type="SAM" id="Phobius"/>
    </source>
</evidence>
<sequence>MNEFLFDKILLGLGVIVQIRLLLYFLSSGFKHLNEKYKNNEKLRKINIFLGWFFFMWLILGTIGSIILIILF</sequence>
<keyword evidence="1" id="KW-0812">Transmembrane</keyword>
<dbReference type="PATRIC" id="fig|999432.5.peg.768"/>
<keyword evidence="1" id="KW-0472">Membrane</keyword>
<feature type="transmembrane region" description="Helical" evidence="1">
    <location>
        <begin position="6"/>
        <end position="27"/>
    </location>
</feature>